<evidence type="ECO:0000256" key="3">
    <source>
        <dbReference type="ARBA" id="ARBA00023163"/>
    </source>
</evidence>
<dbReference type="PANTHER" id="PTHR30055:SF234">
    <property type="entry name" value="HTH-TYPE TRANSCRIPTIONAL REGULATOR BETI"/>
    <property type="match status" value="1"/>
</dbReference>
<dbReference type="InterPro" id="IPR050109">
    <property type="entry name" value="HTH-type_TetR-like_transc_reg"/>
</dbReference>
<organism evidence="6 7">
    <name type="scientific">Pseudoroseicyclus aestuarii</name>
    <dbReference type="NCBI Taxonomy" id="1795041"/>
    <lineage>
        <taxon>Bacteria</taxon>
        <taxon>Pseudomonadati</taxon>
        <taxon>Pseudomonadota</taxon>
        <taxon>Alphaproteobacteria</taxon>
        <taxon>Rhodobacterales</taxon>
        <taxon>Paracoccaceae</taxon>
        <taxon>Pseudoroseicyclus</taxon>
    </lineage>
</organism>
<comment type="caution">
    <text evidence="6">The sequence shown here is derived from an EMBL/GenBank/DDBJ whole genome shotgun (WGS) entry which is preliminary data.</text>
</comment>
<dbReference type="Pfam" id="PF21597">
    <property type="entry name" value="TetR_C_43"/>
    <property type="match status" value="1"/>
</dbReference>
<keyword evidence="7" id="KW-1185">Reference proteome</keyword>
<evidence type="ECO:0000256" key="1">
    <source>
        <dbReference type="ARBA" id="ARBA00023015"/>
    </source>
</evidence>
<keyword evidence="2 4" id="KW-0238">DNA-binding</keyword>
<keyword evidence="3" id="KW-0804">Transcription</keyword>
<evidence type="ECO:0000259" key="5">
    <source>
        <dbReference type="PROSITE" id="PS50977"/>
    </source>
</evidence>
<dbReference type="Proteomes" id="UP000248311">
    <property type="component" value="Unassembled WGS sequence"/>
</dbReference>
<dbReference type="InterPro" id="IPR001647">
    <property type="entry name" value="HTH_TetR"/>
</dbReference>
<dbReference type="InterPro" id="IPR009057">
    <property type="entry name" value="Homeodomain-like_sf"/>
</dbReference>
<dbReference type="PRINTS" id="PR00455">
    <property type="entry name" value="HTHTETR"/>
</dbReference>
<dbReference type="GO" id="GO:0003700">
    <property type="term" value="F:DNA-binding transcription factor activity"/>
    <property type="evidence" value="ECO:0007669"/>
    <property type="project" value="TreeGrafter"/>
</dbReference>
<dbReference type="Gene3D" id="1.10.357.10">
    <property type="entry name" value="Tetracycline Repressor, domain 2"/>
    <property type="match status" value="1"/>
</dbReference>
<sequence length="207" mass="22011">MSQSEPDGACTGASAERPIRADAKRNEAKLIDAARVIFGRAGVDAPMREIAEEAGVGVGTLYRRFPQRADLIAAVFRLEVDACAGSAKAFARDYGPAEAVDRWMQRYVDFILAKRGLATSLHSGGSAYAPLPAYFDAHLEPALTSLLDAAIEAGEMRAVIPPRDLLRAVAGLCLPSGDGDPEQARRLVRLLVEGLRYQSAKPSSSGG</sequence>
<feature type="domain" description="HTH tetR-type" evidence="5">
    <location>
        <begin position="24"/>
        <end position="83"/>
    </location>
</feature>
<accession>A0A318SS81</accession>
<feature type="DNA-binding region" description="H-T-H motif" evidence="4">
    <location>
        <begin position="46"/>
        <end position="65"/>
    </location>
</feature>
<dbReference type="AlphaFoldDB" id="A0A318SS81"/>
<evidence type="ECO:0000313" key="7">
    <source>
        <dbReference type="Proteomes" id="UP000248311"/>
    </source>
</evidence>
<name>A0A318SS81_9RHOB</name>
<gene>
    <name evidence="6" type="ORF">DFP88_11310</name>
</gene>
<dbReference type="InterPro" id="IPR036271">
    <property type="entry name" value="Tet_transcr_reg_TetR-rel_C_sf"/>
</dbReference>
<proteinExistence type="predicted"/>
<dbReference type="InterPro" id="IPR049445">
    <property type="entry name" value="TetR_SbtR-like_C"/>
</dbReference>
<reference evidence="6 7" key="1">
    <citation type="submission" date="2018-06" db="EMBL/GenBank/DDBJ databases">
        <title>Genomic Encyclopedia of Type Strains, Phase III (KMG-III): the genomes of soil and plant-associated and newly described type strains.</title>
        <authorList>
            <person name="Whitman W."/>
        </authorList>
    </citation>
    <scope>NUCLEOTIDE SEQUENCE [LARGE SCALE GENOMIC DNA]</scope>
    <source>
        <strain evidence="6 7">CECT 9025</strain>
    </source>
</reference>
<evidence type="ECO:0000256" key="2">
    <source>
        <dbReference type="ARBA" id="ARBA00023125"/>
    </source>
</evidence>
<dbReference type="SUPFAM" id="SSF46689">
    <property type="entry name" value="Homeodomain-like"/>
    <property type="match status" value="1"/>
</dbReference>
<dbReference type="GO" id="GO:0000976">
    <property type="term" value="F:transcription cis-regulatory region binding"/>
    <property type="evidence" value="ECO:0007669"/>
    <property type="project" value="TreeGrafter"/>
</dbReference>
<dbReference type="Pfam" id="PF00440">
    <property type="entry name" value="TetR_N"/>
    <property type="match status" value="1"/>
</dbReference>
<evidence type="ECO:0000313" key="6">
    <source>
        <dbReference type="EMBL" id="PYE80596.1"/>
    </source>
</evidence>
<dbReference type="PROSITE" id="PS50977">
    <property type="entry name" value="HTH_TETR_2"/>
    <property type="match status" value="1"/>
</dbReference>
<dbReference type="SUPFAM" id="SSF48498">
    <property type="entry name" value="Tetracyclin repressor-like, C-terminal domain"/>
    <property type="match status" value="1"/>
</dbReference>
<evidence type="ECO:0000256" key="4">
    <source>
        <dbReference type="PROSITE-ProRule" id="PRU00335"/>
    </source>
</evidence>
<protein>
    <submittedName>
        <fullName evidence="6">TetR family transcriptional regulator</fullName>
    </submittedName>
</protein>
<dbReference type="PANTHER" id="PTHR30055">
    <property type="entry name" value="HTH-TYPE TRANSCRIPTIONAL REGULATOR RUTR"/>
    <property type="match status" value="1"/>
</dbReference>
<dbReference type="EMBL" id="QJTE01000013">
    <property type="protein sequence ID" value="PYE80596.1"/>
    <property type="molecule type" value="Genomic_DNA"/>
</dbReference>
<keyword evidence="1" id="KW-0805">Transcription regulation</keyword>